<dbReference type="EMBL" id="CP003096">
    <property type="protein sequence ID" value="AER66480.1"/>
    <property type="molecule type" value="Genomic_DNA"/>
</dbReference>
<evidence type="ECO:0000259" key="6">
    <source>
        <dbReference type="Pfam" id="PF05175"/>
    </source>
</evidence>
<feature type="domain" description="Methyltransferase small" evidence="6">
    <location>
        <begin position="97"/>
        <end position="189"/>
    </location>
</feature>
<organism evidence="8 9">
    <name type="scientific">Thermovirga lienii (strain ATCC BAA-1197 / DSM 17291 / Cas60314)</name>
    <dbReference type="NCBI Taxonomy" id="580340"/>
    <lineage>
        <taxon>Bacteria</taxon>
        <taxon>Thermotogati</taxon>
        <taxon>Synergistota</taxon>
        <taxon>Synergistia</taxon>
        <taxon>Synergistales</taxon>
        <taxon>Thermovirgaceae</taxon>
        <taxon>Thermovirga</taxon>
    </lineage>
</organism>
<dbReference type="Gene3D" id="1.10.8.10">
    <property type="entry name" value="DNA helicase RuvA subunit, C-terminal domain"/>
    <property type="match status" value="1"/>
</dbReference>
<name>G7V9B1_THELD</name>
<feature type="binding site" evidence="5">
    <location>
        <position position="186"/>
    </location>
    <ligand>
        <name>S-adenosyl-L-methionine</name>
        <dbReference type="ChEBI" id="CHEBI:59789"/>
    </ligand>
</feature>
<evidence type="ECO:0000313" key="9">
    <source>
        <dbReference type="Proteomes" id="UP000005868"/>
    </source>
</evidence>
<dbReference type="InterPro" id="IPR002052">
    <property type="entry name" value="DNA_methylase_N6_adenine_CS"/>
</dbReference>
<dbReference type="HOGENOM" id="CLU_018398_3_2_0"/>
<comment type="similarity">
    <text evidence="5">Belongs to the protein N5-glutamine methyltransferase family. PrmC subfamily.</text>
</comment>
<dbReference type="CDD" id="cd02440">
    <property type="entry name" value="AdoMet_MTases"/>
    <property type="match status" value="1"/>
</dbReference>
<protein>
    <recommendedName>
        <fullName evidence="5">Release factor glutamine methyltransferase</fullName>
        <shortName evidence="5">RF MTase</shortName>
        <ecNumber evidence="5">2.1.1.297</ecNumber>
    </recommendedName>
    <alternativeName>
        <fullName evidence="5">N5-glutamine methyltransferase PrmC</fullName>
    </alternativeName>
    <alternativeName>
        <fullName evidence="5">Protein-(glutamine-N5) MTase PrmC</fullName>
    </alternativeName>
    <alternativeName>
        <fullName evidence="5">Protein-glutamine N-methyltransferase PrmC</fullName>
    </alternativeName>
</protein>
<comment type="caution">
    <text evidence="5">Lacks conserved residue(s) required for the propagation of feature annotation.</text>
</comment>
<dbReference type="InterPro" id="IPR007848">
    <property type="entry name" value="Small_mtfrase_dom"/>
</dbReference>
<dbReference type="GO" id="GO:0003676">
    <property type="term" value="F:nucleic acid binding"/>
    <property type="evidence" value="ECO:0007669"/>
    <property type="project" value="InterPro"/>
</dbReference>
<gene>
    <name evidence="5" type="primary">prmC</name>
    <name evidence="8" type="ordered locus">Tlie_0747</name>
</gene>
<sequence length="282" mass="31537">MNLGEARSKALDVLSSIGVSNPFLEADFILEWVMGKGKSFIHSHPEYLLNDREEEKLKEILDRRSNREPWQYIAGEAEFWGLPFKVGPGCLVPRPDTEVLVEAALEVIDEGVFIDWGTGSGCITAALLSERPTCRGIAVDSSARALWYAWQNFKNLDVLDRVLIWHSSGGWDLPKSCEKVDLIVSNPPYIPTNEIPGLMPEVRLYEPLEALDGGSDGLKFYRFLFSVAEKILGRGGYLALEVGSSLQCDRLSLLGGKLFQLVDVKKDLSGMDRVMVFKRRQT</sequence>
<keyword evidence="9" id="KW-1185">Reference proteome</keyword>
<evidence type="ECO:0000256" key="1">
    <source>
        <dbReference type="ARBA" id="ARBA00022603"/>
    </source>
</evidence>
<dbReference type="PROSITE" id="PS00092">
    <property type="entry name" value="N6_MTASE"/>
    <property type="match status" value="1"/>
</dbReference>
<evidence type="ECO:0000313" key="8">
    <source>
        <dbReference type="EMBL" id="AER66480.1"/>
    </source>
</evidence>
<reference evidence="9" key="1">
    <citation type="submission" date="2011-10" db="EMBL/GenBank/DDBJ databases">
        <title>The complete genome of chromosome of Thermovirga lienii DSM 17291.</title>
        <authorList>
            <consortium name="US DOE Joint Genome Institute (JGI-PGF)"/>
            <person name="Lucas S."/>
            <person name="Copeland A."/>
            <person name="Lapidus A."/>
            <person name="Glavina del Rio T."/>
            <person name="Dalin E."/>
            <person name="Tice H."/>
            <person name="Bruce D."/>
            <person name="Goodwin L."/>
            <person name="Pitluck S."/>
            <person name="Peters L."/>
            <person name="Mikhailova N."/>
            <person name="Saunders E."/>
            <person name="Kyrpides N."/>
            <person name="Mavromatis K."/>
            <person name="Ivanova N."/>
            <person name="Last F.I."/>
            <person name="Brettin T."/>
            <person name="Detter J.C."/>
            <person name="Han C."/>
            <person name="Larimer F."/>
            <person name="Land M."/>
            <person name="Hauser L."/>
            <person name="Markowitz V."/>
            <person name="Cheng J.-F."/>
            <person name="Hugenholtz P."/>
            <person name="Woyke T."/>
            <person name="Wu D."/>
            <person name="Spring S."/>
            <person name="Schroeder M."/>
            <person name="Brambilla E.-M."/>
            <person name="Klenk H.-P."/>
            <person name="Eisen J.A."/>
        </authorList>
    </citation>
    <scope>NUCLEOTIDE SEQUENCE [LARGE SCALE GENOMIC DNA]</scope>
    <source>
        <strain evidence="9">ATCC BAA-1197 / DSM 17291 / Cas60314</strain>
    </source>
</reference>
<feature type="domain" description="Release factor glutamine methyltransferase N-terminal" evidence="7">
    <location>
        <begin position="5"/>
        <end position="75"/>
    </location>
</feature>
<dbReference type="SUPFAM" id="SSF53335">
    <property type="entry name" value="S-adenosyl-L-methionine-dependent methyltransferases"/>
    <property type="match status" value="1"/>
</dbReference>
<feature type="binding site" evidence="5">
    <location>
        <begin position="186"/>
        <end position="189"/>
    </location>
    <ligand>
        <name>substrate</name>
    </ligand>
</feature>
<dbReference type="OrthoDB" id="9800643at2"/>
<dbReference type="Proteomes" id="UP000005868">
    <property type="component" value="Chromosome"/>
</dbReference>
<proteinExistence type="inferred from homology"/>
<dbReference type="KEGG" id="tli:Tlie_0747"/>
<dbReference type="PANTHER" id="PTHR18895:SF74">
    <property type="entry name" value="MTRF1L RELEASE FACTOR GLUTAMINE METHYLTRANSFERASE"/>
    <property type="match status" value="1"/>
</dbReference>
<dbReference type="EC" id="2.1.1.297" evidence="5"/>
<comment type="function">
    <text evidence="5">Methylates the class 1 translation termination release factors RF1/PrfA and RF2/PrfB on the glutamine residue of the universally conserved GGQ motif.</text>
</comment>
<accession>G7V9B1</accession>
<dbReference type="Gene3D" id="3.40.50.150">
    <property type="entry name" value="Vaccinia Virus protein VP39"/>
    <property type="match status" value="1"/>
</dbReference>
<dbReference type="PANTHER" id="PTHR18895">
    <property type="entry name" value="HEMK METHYLTRANSFERASE"/>
    <property type="match status" value="1"/>
</dbReference>
<dbReference type="InterPro" id="IPR029063">
    <property type="entry name" value="SAM-dependent_MTases_sf"/>
</dbReference>
<reference evidence="8 9" key="2">
    <citation type="journal article" date="2012" name="Stand. Genomic Sci.">
        <title>Genome sequence of the moderately thermophilic, amino-acid-degrading and sulfur-reducing bacterium Thermovirga lienii type strain (Cas60314(T)).</title>
        <authorList>
            <person name="Goker M."/>
            <person name="Saunders E."/>
            <person name="Lapidus A."/>
            <person name="Nolan M."/>
            <person name="Lucas S."/>
            <person name="Hammon N."/>
            <person name="Deshpande S."/>
            <person name="Cheng J.F."/>
            <person name="Han C."/>
            <person name="Tapia R."/>
            <person name="Goodwin L.A."/>
            <person name="Pitluck S."/>
            <person name="Liolios K."/>
            <person name="Mavromatis K."/>
            <person name="Pagani I."/>
            <person name="Ivanova N."/>
            <person name="Mikhailova N."/>
            <person name="Pati A."/>
            <person name="Chen A."/>
            <person name="Palaniappan K."/>
            <person name="Land M."/>
            <person name="Chang Y.J."/>
            <person name="Jeffries C.D."/>
            <person name="Brambilla E.M."/>
            <person name="Rohde M."/>
            <person name="Spring S."/>
            <person name="Detter J.C."/>
            <person name="Woyke T."/>
            <person name="Bristow J."/>
            <person name="Eisen J.A."/>
            <person name="Markowitz V."/>
            <person name="Hugenholtz P."/>
            <person name="Kyrpides N.C."/>
            <person name="Klenk H.P."/>
        </authorList>
    </citation>
    <scope>NUCLEOTIDE SEQUENCE [LARGE SCALE GENOMIC DNA]</scope>
    <source>
        <strain evidence="9">ATCC BAA-1197 / DSM 17291 / Cas60314</strain>
    </source>
</reference>
<evidence type="ECO:0000256" key="2">
    <source>
        <dbReference type="ARBA" id="ARBA00022679"/>
    </source>
</evidence>
<dbReference type="AlphaFoldDB" id="G7V9B1"/>
<keyword evidence="3 5" id="KW-0949">S-adenosyl-L-methionine</keyword>
<evidence type="ECO:0000256" key="4">
    <source>
        <dbReference type="ARBA" id="ARBA00048391"/>
    </source>
</evidence>
<dbReference type="InterPro" id="IPR050320">
    <property type="entry name" value="N5-glutamine_MTase"/>
</dbReference>
<dbReference type="HAMAP" id="MF_02126">
    <property type="entry name" value="RF_methyltr_PrmC"/>
    <property type="match status" value="1"/>
</dbReference>
<evidence type="ECO:0000259" key="7">
    <source>
        <dbReference type="Pfam" id="PF17827"/>
    </source>
</evidence>
<dbReference type="STRING" id="580340.Tlie_0747"/>
<dbReference type="Pfam" id="PF17827">
    <property type="entry name" value="PrmC_N"/>
    <property type="match status" value="1"/>
</dbReference>
<dbReference type="NCBIfam" id="TIGR00536">
    <property type="entry name" value="hemK_fam"/>
    <property type="match status" value="1"/>
</dbReference>
<dbReference type="GO" id="GO:0102559">
    <property type="term" value="F:peptide chain release factor N(5)-glutamine methyltransferase activity"/>
    <property type="evidence" value="ECO:0007669"/>
    <property type="project" value="UniProtKB-EC"/>
</dbReference>
<comment type="catalytic activity">
    <reaction evidence="4 5">
        <text>L-glutaminyl-[peptide chain release factor] + S-adenosyl-L-methionine = N(5)-methyl-L-glutaminyl-[peptide chain release factor] + S-adenosyl-L-homocysteine + H(+)</text>
        <dbReference type="Rhea" id="RHEA:42896"/>
        <dbReference type="Rhea" id="RHEA-COMP:10271"/>
        <dbReference type="Rhea" id="RHEA-COMP:10272"/>
        <dbReference type="ChEBI" id="CHEBI:15378"/>
        <dbReference type="ChEBI" id="CHEBI:30011"/>
        <dbReference type="ChEBI" id="CHEBI:57856"/>
        <dbReference type="ChEBI" id="CHEBI:59789"/>
        <dbReference type="ChEBI" id="CHEBI:61891"/>
        <dbReference type="EC" id="2.1.1.297"/>
    </reaction>
</comment>
<dbReference type="Pfam" id="PF05175">
    <property type="entry name" value="MTS"/>
    <property type="match status" value="1"/>
</dbReference>
<dbReference type="GO" id="GO:0032259">
    <property type="term" value="P:methylation"/>
    <property type="evidence" value="ECO:0007669"/>
    <property type="project" value="UniProtKB-KW"/>
</dbReference>
<dbReference type="eggNOG" id="COG2890">
    <property type="taxonomic scope" value="Bacteria"/>
</dbReference>
<dbReference type="InterPro" id="IPR019874">
    <property type="entry name" value="RF_methyltr_PrmC"/>
</dbReference>
<keyword evidence="1 5" id="KW-0489">Methyltransferase</keyword>
<keyword evidence="2 5" id="KW-0808">Transferase</keyword>
<dbReference type="NCBIfam" id="TIGR03534">
    <property type="entry name" value="RF_mod_PrmC"/>
    <property type="match status" value="1"/>
</dbReference>
<dbReference type="InterPro" id="IPR040758">
    <property type="entry name" value="PrmC_N"/>
</dbReference>
<feature type="binding site" evidence="5">
    <location>
        <position position="140"/>
    </location>
    <ligand>
        <name>S-adenosyl-L-methionine</name>
        <dbReference type="ChEBI" id="CHEBI:59789"/>
    </ligand>
</feature>
<evidence type="ECO:0000256" key="3">
    <source>
        <dbReference type="ARBA" id="ARBA00022691"/>
    </source>
</evidence>
<feature type="binding site" evidence="5">
    <location>
        <begin position="117"/>
        <end position="121"/>
    </location>
    <ligand>
        <name>S-adenosyl-L-methionine</name>
        <dbReference type="ChEBI" id="CHEBI:59789"/>
    </ligand>
</feature>
<dbReference type="InterPro" id="IPR004556">
    <property type="entry name" value="HemK-like"/>
</dbReference>
<evidence type="ECO:0000256" key="5">
    <source>
        <dbReference type="HAMAP-Rule" id="MF_02126"/>
    </source>
</evidence>